<sequence>MGQQQSVKHEYVEYIPEHLQPGILYISLKYKTASHLCCCGCGHKVVTPLNAAKWALTDHGKSVSLFPSVGNWSFPCKSHYWIKHGQIKWAAKMSDKQIAHVRKLDRADAEIYASTTDKSSKDIIPQLWLWIRNFFK</sequence>
<dbReference type="Pfam" id="PF20137">
    <property type="entry name" value="BubE"/>
    <property type="match status" value="1"/>
</dbReference>
<keyword evidence="2" id="KW-1185">Reference proteome</keyword>
<organism evidence="1 2">
    <name type="scientific">Methylotenera mobilis (strain JLW8 / ATCC BAA-1282 / DSM 17540)</name>
    <dbReference type="NCBI Taxonomy" id="583345"/>
    <lineage>
        <taxon>Bacteria</taxon>
        <taxon>Pseudomonadati</taxon>
        <taxon>Pseudomonadota</taxon>
        <taxon>Betaproteobacteria</taxon>
        <taxon>Nitrosomonadales</taxon>
        <taxon>Methylophilaceae</taxon>
        <taxon>Methylotenera</taxon>
    </lineage>
</organism>
<dbReference type="AlphaFoldDB" id="C6WWR5"/>
<dbReference type="EMBL" id="CP001672">
    <property type="protein sequence ID" value="ACT48364.1"/>
    <property type="molecule type" value="Genomic_DNA"/>
</dbReference>
<dbReference type="eggNOG" id="ENOG5032SZZ">
    <property type="taxonomic scope" value="Bacteria"/>
</dbReference>
<dbReference type="STRING" id="583345.Mmol_1460"/>
<evidence type="ECO:0000313" key="1">
    <source>
        <dbReference type="EMBL" id="ACT48364.1"/>
    </source>
</evidence>
<accession>C6WWR5</accession>
<gene>
    <name evidence="1" type="ordered locus">Mmol_1460</name>
</gene>
<reference evidence="1 2" key="2">
    <citation type="journal article" date="2011" name="J. Bacteriol.">
        <title>Genomes of three methylotrophs from a single niche uncover genetic and metabolic divergence of Methylophilaceae.</title>
        <authorList>
            <person name="Lapidus A."/>
            <person name="Clum A."/>
            <person name="Labutti K."/>
            <person name="Kaluzhnaya M.G."/>
            <person name="Lim S."/>
            <person name="Beck D.A."/>
            <person name="Glavina Del Rio T."/>
            <person name="Nolan M."/>
            <person name="Mavromatis K."/>
            <person name="Huntemann M."/>
            <person name="Lucas S."/>
            <person name="Lidstrom M.E."/>
            <person name="Ivanova N."/>
            <person name="Chistoserdova L."/>
        </authorList>
    </citation>
    <scope>NUCLEOTIDE SEQUENCE [LARGE SCALE GENOMIC DNA]</scope>
    <source>
        <strain evidence="2">JLW8 / ATCC BAA-1282 / DSM 17540</strain>
    </source>
</reference>
<name>C6WWR5_METML</name>
<dbReference type="InterPro" id="IPR045384">
    <property type="entry name" value="DUF6527"/>
</dbReference>
<dbReference type="KEGG" id="mmb:Mmol_1460"/>
<dbReference type="HOGENOM" id="CLU_136720_1_0_4"/>
<evidence type="ECO:0000313" key="2">
    <source>
        <dbReference type="Proteomes" id="UP000002742"/>
    </source>
</evidence>
<proteinExistence type="predicted"/>
<protein>
    <submittedName>
        <fullName evidence="1">Uncharacterized protein</fullName>
    </submittedName>
</protein>
<reference evidence="2" key="1">
    <citation type="submission" date="2009-07" db="EMBL/GenBank/DDBJ databases">
        <title>Complete sequence of Methylotenera mobilis JLW8.</title>
        <authorList>
            <consortium name="US DOE Joint Genome Institute"/>
            <person name="Lucas S."/>
            <person name="Copeland A."/>
            <person name="Lapidus A."/>
            <person name="Glavina del Rio T."/>
            <person name="Tice H."/>
            <person name="Bruce D."/>
            <person name="Goodwin L."/>
            <person name="Pitluck S."/>
            <person name="LaButti K.M."/>
            <person name="Clum A."/>
            <person name="Larimer F."/>
            <person name="Land M."/>
            <person name="Hauser L."/>
            <person name="Kyrpides N."/>
            <person name="Mikhailova N."/>
            <person name="Kayluzhnaya M."/>
            <person name="Chistoserdova L."/>
        </authorList>
    </citation>
    <scope>NUCLEOTIDE SEQUENCE [LARGE SCALE GENOMIC DNA]</scope>
    <source>
        <strain evidence="2">JLW8 / ATCC BAA-1282 / DSM 17540</strain>
    </source>
</reference>
<dbReference type="Proteomes" id="UP000002742">
    <property type="component" value="Chromosome"/>
</dbReference>